<dbReference type="InterPro" id="IPR038253">
    <property type="entry name" value="SRP68_N_sf"/>
</dbReference>
<sequence length="824" mass="92496">METSENTTTTPSSIPVLSLVKSAQQQHGLRHGDYQRYHQYISRKLRRMRKSLHFQQGNRSKVVPKKLTPDIVTDPRFIILAIFEIERSWAYAMQLKAESSTEVRKRFQMCSRLRKAVARAELLCSMEDDLSLLDAQTKLELRAYKQWIRGILFFELQNWAVAKEHLESAQAIYDVLLQMVDEDSQAVYKSRIDDLLPQIRYCAHSIGDETAATDLQRMRNQAPDGLTLLSELQLDQLLGQARSRQASQVSEVDWLGTSIPVKSEKAKIAILTVEESKSELEKEETLQARLSIYESILKLCVEAITSVRDELRTAIASEPSVTGDKNTASVVASSKYGQTLGSEKNWAVAKEHLESAQAIYDVLLQMVDEDSQAVYKSRIDDLLPQIRYCAHSIGDETAATDLQRMRNQAPDGLTLLSELQLDQLLGQARSRQASQVSEVDWLGTSIPVKSEKAKIAILTVEESKSELEKEETLQARLSIYESILKLCVEAITSVRDELRTAIASEPSVTGDKNTASVVASSKYGQTLGSEKVSRLQLLYTYLQYLKLSKTIDRTLLHIETTISSLAQGSHKRNQLATSAYPKPQELSRLYDTLVQNFQEIISLPCLVQDHVGLKDLLYAKMLSYRSYRCYYLALAYNCSKKYVECSALLTRAIQHAEKAITSLKHSTSTWTKAEECIAPGPGPDALSKSLQSLILQAESEDFTCKAASMLDKVEENGPVSITPLAGTTEVDPSRKVLTDRLDIYVDEKSVEKSFNNFIYPFVHLPPKFRPVPVKPIFFDLALNHINFPSLDDKISLKASTSSKSSGLTGLMRGWLWRGSEPTES</sequence>
<dbReference type="GO" id="GO:0005730">
    <property type="term" value="C:nucleolus"/>
    <property type="evidence" value="ECO:0007669"/>
    <property type="project" value="UniProtKB-SubCell"/>
</dbReference>
<keyword evidence="8" id="KW-0733">Signal recognition particle</keyword>
<evidence type="ECO:0000256" key="6">
    <source>
        <dbReference type="ARBA" id="ARBA00022824"/>
    </source>
</evidence>
<dbReference type="GO" id="GO:0005829">
    <property type="term" value="C:cytosol"/>
    <property type="evidence" value="ECO:0007669"/>
    <property type="project" value="UniProtKB-ARBA"/>
</dbReference>
<keyword evidence="9" id="KW-0539">Nucleus</keyword>
<dbReference type="InterPro" id="IPR034652">
    <property type="entry name" value="SRP68-RBD"/>
</dbReference>
<evidence type="ECO:0000256" key="11">
    <source>
        <dbReference type="ARBA" id="ARBA00029498"/>
    </source>
</evidence>
<comment type="subcellular location">
    <subcellularLocation>
        <location evidence="2">Cytoplasm</location>
    </subcellularLocation>
    <subcellularLocation>
        <location evidence="1">Endoplasmic reticulum</location>
    </subcellularLocation>
    <subcellularLocation>
        <location evidence="3">Nucleus</location>
        <location evidence="3">Nucleolus</location>
    </subcellularLocation>
</comment>
<gene>
    <name evidence="13" type="ORF">MS3_06190</name>
</gene>
<dbReference type="PANTHER" id="PTHR12860:SF0">
    <property type="entry name" value="SIGNAL RECOGNITION PARTICLE SUBUNIT SRP68"/>
    <property type="match status" value="1"/>
</dbReference>
<accession>A0A095C6Z3</accession>
<keyword evidence="7" id="KW-0694">RNA-binding</keyword>
<evidence type="ECO:0000256" key="12">
    <source>
        <dbReference type="ARBA" id="ARBA00083741"/>
    </source>
</evidence>
<evidence type="ECO:0000256" key="2">
    <source>
        <dbReference type="ARBA" id="ARBA00004496"/>
    </source>
</evidence>
<evidence type="ECO:0000256" key="3">
    <source>
        <dbReference type="ARBA" id="ARBA00004604"/>
    </source>
</evidence>
<keyword evidence="10" id="KW-0687">Ribonucleoprotein</keyword>
<dbReference type="PANTHER" id="PTHR12860">
    <property type="entry name" value="SIGNAL RECOGNITION PARTICLE 68 KDA PROTEIN"/>
    <property type="match status" value="1"/>
</dbReference>
<dbReference type="GO" id="GO:0005786">
    <property type="term" value="C:signal recognition particle, endoplasmic reticulum targeting"/>
    <property type="evidence" value="ECO:0007669"/>
    <property type="project" value="UniProtKB-KW"/>
</dbReference>
<evidence type="ECO:0000256" key="4">
    <source>
        <dbReference type="ARBA" id="ARBA00009352"/>
    </source>
</evidence>
<evidence type="ECO:0000256" key="1">
    <source>
        <dbReference type="ARBA" id="ARBA00004240"/>
    </source>
</evidence>
<dbReference type="GO" id="GO:0030942">
    <property type="term" value="F:endoplasmic reticulum signal peptide binding"/>
    <property type="evidence" value="ECO:0007669"/>
    <property type="project" value="InterPro"/>
</dbReference>
<dbReference type="EMBL" id="KL250932">
    <property type="protein sequence ID" value="KGB37833.1"/>
    <property type="molecule type" value="Genomic_DNA"/>
</dbReference>
<dbReference type="Pfam" id="PF16969">
    <property type="entry name" value="SRP68"/>
    <property type="match status" value="2"/>
</dbReference>
<dbReference type="STRING" id="6185.A0A095C6Z3"/>
<name>A0A095C6Z3_SCHHA</name>
<dbReference type="InterPro" id="IPR026258">
    <property type="entry name" value="SRP68"/>
</dbReference>
<dbReference type="GO" id="GO:0005783">
    <property type="term" value="C:endoplasmic reticulum"/>
    <property type="evidence" value="ECO:0007669"/>
    <property type="project" value="UniProtKB-SubCell"/>
</dbReference>
<evidence type="ECO:0000256" key="8">
    <source>
        <dbReference type="ARBA" id="ARBA00023135"/>
    </source>
</evidence>
<dbReference type="GO" id="GO:0006614">
    <property type="term" value="P:SRP-dependent cotranslational protein targeting to membrane"/>
    <property type="evidence" value="ECO:0007669"/>
    <property type="project" value="InterPro"/>
</dbReference>
<evidence type="ECO:0000256" key="7">
    <source>
        <dbReference type="ARBA" id="ARBA00022884"/>
    </source>
</evidence>
<dbReference type="AlphaFoldDB" id="A0A095C6Z3"/>
<dbReference type="FunFam" id="1.10.3450.40:FF:000001">
    <property type="entry name" value="Signal recognition particle subunit SRP68"/>
    <property type="match status" value="1"/>
</dbReference>
<evidence type="ECO:0000256" key="5">
    <source>
        <dbReference type="ARBA" id="ARBA00022490"/>
    </source>
</evidence>
<reference evidence="13" key="1">
    <citation type="journal article" date="2012" name="Nat. Genet.">
        <title>Whole-genome sequence of Schistosoma haematobium.</title>
        <authorList>
            <person name="Young N.D."/>
            <person name="Jex A.R."/>
            <person name="Li B."/>
            <person name="Liu S."/>
            <person name="Yang L."/>
            <person name="Xiong Z."/>
            <person name="Li Y."/>
            <person name="Cantacessi C."/>
            <person name="Hall R.S."/>
            <person name="Xu X."/>
            <person name="Chen F."/>
            <person name="Wu X."/>
            <person name="Zerlotini A."/>
            <person name="Oliveira G."/>
            <person name="Hofmann A."/>
            <person name="Zhang G."/>
            <person name="Fang X."/>
            <person name="Kang Y."/>
            <person name="Campbell B.E."/>
            <person name="Loukas A."/>
            <person name="Ranganathan S."/>
            <person name="Rollinson D."/>
            <person name="Rinaldi G."/>
            <person name="Brindley P.J."/>
            <person name="Yang H."/>
            <person name="Wang J."/>
            <person name="Wang J."/>
            <person name="Gasser R.B."/>
        </authorList>
    </citation>
    <scope>NUCLEOTIDE SEQUENCE [LARGE SCALE GENOMIC DNA]</scope>
</reference>
<keyword evidence="5" id="KW-0963">Cytoplasm</keyword>
<evidence type="ECO:0000256" key="9">
    <source>
        <dbReference type="ARBA" id="ARBA00023242"/>
    </source>
</evidence>
<evidence type="ECO:0000256" key="10">
    <source>
        <dbReference type="ARBA" id="ARBA00023274"/>
    </source>
</evidence>
<evidence type="ECO:0000313" key="13">
    <source>
        <dbReference type="EMBL" id="KGB37833.1"/>
    </source>
</evidence>
<keyword evidence="6" id="KW-0256">Endoplasmic reticulum</keyword>
<dbReference type="Gene3D" id="1.10.3450.40">
    <property type="entry name" value="Signal recognition particle, SRP68 subunit, RNA-binding domain"/>
    <property type="match status" value="2"/>
</dbReference>
<protein>
    <recommendedName>
        <fullName evidence="11">Signal recognition particle subunit SRP68</fullName>
    </recommendedName>
    <alternativeName>
        <fullName evidence="12">Signal recognition particle 68 kDa protein</fullName>
    </alternativeName>
</protein>
<dbReference type="CDD" id="cd15481">
    <property type="entry name" value="SRP68-RBD"/>
    <property type="match status" value="1"/>
</dbReference>
<dbReference type="GO" id="GO:0008312">
    <property type="term" value="F:7S RNA binding"/>
    <property type="evidence" value="ECO:0007669"/>
    <property type="project" value="InterPro"/>
</dbReference>
<proteinExistence type="inferred from homology"/>
<comment type="similarity">
    <text evidence="4">Belongs to the SRP68 family.</text>
</comment>
<dbReference type="GO" id="GO:0005047">
    <property type="term" value="F:signal recognition particle binding"/>
    <property type="evidence" value="ECO:0007669"/>
    <property type="project" value="InterPro"/>
</dbReference>
<organism evidence="13">
    <name type="scientific">Schistosoma haematobium</name>
    <name type="common">Blood fluke</name>
    <dbReference type="NCBI Taxonomy" id="6185"/>
    <lineage>
        <taxon>Eukaryota</taxon>
        <taxon>Metazoa</taxon>
        <taxon>Spiralia</taxon>
        <taxon>Lophotrochozoa</taxon>
        <taxon>Platyhelminthes</taxon>
        <taxon>Trematoda</taxon>
        <taxon>Digenea</taxon>
        <taxon>Strigeidida</taxon>
        <taxon>Schistosomatoidea</taxon>
        <taxon>Schistosomatidae</taxon>
        <taxon>Schistosoma</taxon>
    </lineage>
</organism>